<dbReference type="Pfam" id="PF00501">
    <property type="entry name" value="AMP-binding"/>
    <property type="match status" value="1"/>
</dbReference>
<evidence type="ECO:0000256" key="1">
    <source>
        <dbReference type="SAM" id="MobiDB-lite"/>
    </source>
</evidence>
<dbReference type="Pfam" id="PF13193">
    <property type="entry name" value="AMP-binding_C"/>
    <property type="match status" value="1"/>
</dbReference>
<dbReference type="InterPro" id="IPR000873">
    <property type="entry name" value="AMP-dep_synth/lig_dom"/>
</dbReference>
<accession>A0A495W2M2</accession>
<evidence type="ECO:0000313" key="5">
    <source>
        <dbReference type="Proteomes" id="UP000282084"/>
    </source>
</evidence>
<dbReference type="Gene3D" id="3.30.300.30">
    <property type="match status" value="1"/>
</dbReference>
<proteinExistence type="predicted"/>
<name>A0A495W2M2_9PSEU</name>
<dbReference type="InterPro" id="IPR020845">
    <property type="entry name" value="AMP-binding_CS"/>
</dbReference>
<organism evidence="4 5">
    <name type="scientific">Saccharothrix australiensis</name>
    <dbReference type="NCBI Taxonomy" id="2072"/>
    <lineage>
        <taxon>Bacteria</taxon>
        <taxon>Bacillati</taxon>
        <taxon>Actinomycetota</taxon>
        <taxon>Actinomycetes</taxon>
        <taxon>Pseudonocardiales</taxon>
        <taxon>Pseudonocardiaceae</taxon>
        <taxon>Saccharothrix</taxon>
    </lineage>
</organism>
<evidence type="ECO:0000259" key="2">
    <source>
        <dbReference type="Pfam" id="PF00501"/>
    </source>
</evidence>
<gene>
    <name evidence="4" type="ORF">C8E97_4048</name>
</gene>
<dbReference type="EMBL" id="RBXO01000001">
    <property type="protein sequence ID" value="RKT55380.1"/>
    <property type="molecule type" value="Genomic_DNA"/>
</dbReference>
<dbReference type="RefSeq" id="WP_246019030.1">
    <property type="nucleotide sequence ID" value="NZ_RBXO01000001.1"/>
</dbReference>
<dbReference type="InterPro" id="IPR045851">
    <property type="entry name" value="AMP-bd_C_sf"/>
</dbReference>
<dbReference type="AlphaFoldDB" id="A0A495W2M2"/>
<protein>
    <submittedName>
        <fullName evidence="4">Acyl-CoA synthetase (AMP-forming)/AMP-acid ligase II</fullName>
    </submittedName>
</protein>
<comment type="caution">
    <text evidence="4">The sequence shown here is derived from an EMBL/GenBank/DDBJ whole genome shotgun (WGS) entry which is preliminary data.</text>
</comment>
<dbReference type="PANTHER" id="PTHR43767:SF1">
    <property type="entry name" value="NONRIBOSOMAL PEPTIDE SYNTHASE PES1 (EUROFUNG)-RELATED"/>
    <property type="match status" value="1"/>
</dbReference>
<dbReference type="Gene3D" id="3.40.50.12780">
    <property type="entry name" value="N-terminal domain of ligase-like"/>
    <property type="match status" value="1"/>
</dbReference>
<keyword evidence="4" id="KW-0436">Ligase</keyword>
<dbReference type="SUPFAM" id="SSF56801">
    <property type="entry name" value="Acetyl-CoA synthetase-like"/>
    <property type="match status" value="1"/>
</dbReference>
<feature type="domain" description="AMP-dependent synthetase/ligase" evidence="2">
    <location>
        <begin position="20"/>
        <end position="358"/>
    </location>
</feature>
<dbReference type="CDD" id="cd04433">
    <property type="entry name" value="AFD_class_I"/>
    <property type="match status" value="1"/>
</dbReference>
<feature type="region of interest" description="Disordered" evidence="1">
    <location>
        <begin position="475"/>
        <end position="498"/>
    </location>
</feature>
<dbReference type="Proteomes" id="UP000282084">
    <property type="component" value="Unassembled WGS sequence"/>
</dbReference>
<evidence type="ECO:0000259" key="3">
    <source>
        <dbReference type="Pfam" id="PF13193"/>
    </source>
</evidence>
<feature type="domain" description="AMP-binding enzyme C-terminal" evidence="3">
    <location>
        <begin position="409"/>
        <end position="483"/>
    </location>
</feature>
<dbReference type="GO" id="GO:0016878">
    <property type="term" value="F:acid-thiol ligase activity"/>
    <property type="evidence" value="ECO:0007669"/>
    <property type="project" value="UniProtKB-ARBA"/>
</dbReference>
<keyword evidence="5" id="KW-1185">Reference proteome</keyword>
<sequence>MRAREAGPFPRAVLDALDAAADRPVFEHGTRLVTGAAMLDLVARVAAGLRAEGLGPGDGVALLLGVHPEAFATILAAHAVGARVVGVRPGLPDAQVRHLLGLDVAAVVTDSGTAHVPRADTARAPRALTVDALRAAHPGTGPLRLAGRPADVARLIHTSGSTGTPKACAQTYAALTAGWAARPGAWPPAIRDLAPRLRRHLVFGTLSSQVMFEYAVLAIAAGGTAVVADDPALPGAITRHRATGSVITVPRLAKLVAAQRRDPADLSTLRALVVSGSPLTPDRHREALEVLGPVVFHGYGQTETGMISMATPADPPGSVGVPPPAVAVEVRDARGAPVPPGVDGELFVRTPAQAVAYWADPERSAEVFADGWVRTRDLGRRDAEGRLHLTGRTRDVVIVNANLHYAGPIERVLAEHPDVAEAYVVAVPDDDTGEAVHAFVVPTAGRPPDPAALRALVTARLGAACAPARVTAIAEPPLAPSGKPDKRLLSTPHVRRKP</sequence>
<dbReference type="InterPro" id="IPR042099">
    <property type="entry name" value="ANL_N_sf"/>
</dbReference>
<dbReference type="PROSITE" id="PS00455">
    <property type="entry name" value="AMP_BINDING"/>
    <property type="match status" value="1"/>
</dbReference>
<dbReference type="InterPro" id="IPR025110">
    <property type="entry name" value="AMP-bd_C"/>
</dbReference>
<reference evidence="4 5" key="1">
    <citation type="submission" date="2018-10" db="EMBL/GenBank/DDBJ databases">
        <title>Sequencing the genomes of 1000 actinobacteria strains.</title>
        <authorList>
            <person name="Klenk H.-P."/>
        </authorList>
    </citation>
    <scope>NUCLEOTIDE SEQUENCE [LARGE SCALE GENOMIC DNA]</scope>
    <source>
        <strain evidence="4 5">DSM 43800</strain>
    </source>
</reference>
<evidence type="ECO:0000313" key="4">
    <source>
        <dbReference type="EMBL" id="RKT55380.1"/>
    </source>
</evidence>
<dbReference type="PANTHER" id="PTHR43767">
    <property type="entry name" value="LONG-CHAIN-FATTY-ACID--COA LIGASE"/>
    <property type="match status" value="1"/>
</dbReference>
<dbReference type="InterPro" id="IPR050237">
    <property type="entry name" value="ATP-dep_AMP-bd_enzyme"/>
</dbReference>